<dbReference type="InterPro" id="IPR012338">
    <property type="entry name" value="Beta-lactam/transpept-like"/>
</dbReference>
<dbReference type="OrthoDB" id="113033at2"/>
<evidence type="ECO:0000313" key="3">
    <source>
        <dbReference type="Proteomes" id="UP000298216"/>
    </source>
</evidence>
<evidence type="ECO:0000313" key="2">
    <source>
        <dbReference type="EMBL" id="TFW15125.1"/>
    </source>
</evidence>
<gene>
    <name evidence="2" type="ORF">EGY25_00590</name>
</gene>
<name>A0A4Y9S5J2_9CAUL</name>
<dbReference type="PANTHER" id="PTHR46825:SF9">
    <property type="entry name" value="BETA-LACTAMASE-RELATED DOMAIN-CONTAINING PROTEIN"/>
    <property type="match status" value="1"/>
</dbReference>
<dbReference type="RefSeq" id="WP_135193122.1">
    <property type="nucleotide sequence ID" value="NZ_SPVH01000001.1"/>
</dbReference>
<dbReference type="Pfam" id="PF00144">
    <property type="entry name" value="Beta-lactamase"/>
    <property type="match status" value="1"/>
</dbReference>
<keyword evidence="2" id="KW-0378">Hydrolase</keyword>
<dbReference type="Proteomes" id="UP000298216">
    <property type="component" value="Unassembled WGS sequence"/>
</dbReference>
<dbReference type="AlphaFoldDB" id="A0A4Y9S5J2"/>
<keyword evidence="3" id="KW-1185">Reference proteome</keyword>
<reference evidence="2 3" key="1">
    <citation type="submission" date="2019-03" db="EMBL/GenBank/DDBJ databases">
        <title>Draft genome of Brevundimonas sp. a heavy metal resistant soil bacteria.</title>
        <authorList>
            <person name="Soto J."/>
        </authorList>
    </citation>
    <scope>NUCLEOTIDE SEQUENCE [LARGE SCALE GENOMIC DNA]</scope>
    <source>
        <strain evidence="2 3">B-10</strain>
    </source>
</reference>
<comment type="caution">
    <text evidence="2">The sequence shown here is derived from an EMBL/GenBank/DDBJ whole genome shotgun (WGS) entry which is preliminary data.</text>
</comment>
<dbReference type="SUPFAM" id="SSF56601">
    <property type="entry name" value="beta-lactamase/transpeptidase-like"/>
    <property type="match status" value="1"/>
</dbReference>
<dbReference type="InterPro" id="IPR001466">
    <property type="entry name" value="Beta-lactam-related"/>
</dbReference>
<dbReference type="Gene3D" id="3.40.710.10">
    <property type="entry name" value="DD-peptidase/beta-lactamase superfamily"/>
    <property type="match status" value="1"/>
</dbReference>
<evidence type="ECO:0000259" key="1">
    <source>
        <dbReference type="Pfam" id="PF00144"/>
    </source>
</evidence>
<proteinExistence type="predicted"/>
<dbReference type="PANTHER" id="PTHR46825">
    <property type="entry name" value="D-ALANYL-D-ALANINE-CARBOXYPEPTIDASE/ENDOPEPTIDASE AMPH"/>
    <property type="match status" value="1"/>
</dbReference>
<organism evidence="2 3">
    <name type="scientific">Brevundimonas intermedia</name>
    <dbReference type="NCBI Taxonomy" id="74315"/>
    <lineage>
        <taxon>Bacteria</taxon>
        <taxon>Pseudomonadati</taxon>
        <taxon>Pseudomonadota</taxon>
        <taxon>Alphaproteobacteria</taxon>
        <taxon>Caulobacterales</taxon>
        <taxon>Caulobacteraceae</taxon>
        <taxon>Brevundimonas</taxon>
    </lineage>
</organism>
<protein>
    <submittedName>
        <fullName evidence="2">Class A beta-lactamase-related serine hydrolase</fullName>
    </submittedName>
</protein>
<feature type="domain" description="Beta-lactamase-related" evidence="1">
    <location>
        <begin position="15"/>
        <end position="332"/>
    </location>
</feature>
<dbReference type="EMBL" id="SPVH01000001">
    <property type="protein sequence ID" value="TFW15125.1"/>
    <property type="molecule type" value="Genomic_DNA"/>
</dbReference>
<dbReference type="InterPro" id="IPR050491">
    <property type="entry name" value="AmpC-like"/>
</dbReference>
<dbReference type="GO" id="GO:0016787">
    <property type="term" value="F:hydrolase activity"/>
    <property type="evidence" value="ECO:0007669"/>
    <property type="project" value="UniProtKB-KW"/>
</dbReference>
<accession>A0A4Y9S5J2</accession>
<sequence>MTARIPVAVDPAVIDALFAAYDTSHAPGVAVGIAVAGRPVYRKAFGLASIELNQTLSPTIRMRIGSTTKHFAALAYMLLVEEGLASLDDPVRKHIPEMSPAVADGVTMRQLMSHTSGLRCSLDLSMQLNGMGHFMSQADTLDLFASQDATNFAPETAWSYNNGGYTALSVAIQRLTGQSLEDVLRERIFTPLGMSDTLLRRVDSDFVPNSATLHMLGANGTFTKDYMGMEVTGEGGMVSTVDDMLRWMAHMDRPVVGTAETWAAMKAPFMLQSGYSTRYGLGLSVGEYRGRATIEHGGTVMGGGCQMIKVVDAGLDIIIITNRAGVDTMSLADRVIDACVSDLGPALEDLPGVNVSGLYYAEATGTTLHLLEHDGRQLIGMGGATLPARRDAQGRLHSAYRIFDMVVEAPEGEAAPTEVVYRQWGNAEVLKRLEPGATPDLSAHAGHYASASTGTEAALDVGVNGVTLTFKGRWNGARYRLDYVGGPLWRAVSINMAHFGLGGFVEFDADGGGFSFSAGRTRRLRFERVRA</sequence>